<dbReference type="Proteomes" id="UP000488936">
    <property type="component" value="Unassembled WGS sequence"/>
</dbReference>
<dbReference type="InterPro" id="IPR045864">
    <property type="entry name" value="aa-tRNA-synth_II/BPL/LPL"/>
</dbReference>
<evidence type="ECO:0000256" key="2">
    <source>
        <dbReference type="ARBA" id="ARBA00008653"/>
    </source>
</evidence>
<dbReference type="SMART" id="SM00874">
    <property type="entry name" value="B5"/>
    <property type="match status" value="1"/>
</dbReference>
<dbReference type="OrthoDB" id="9805455at2"/>
<evidence type="ECO:0000256" key="6">
    <source>
        <dbReference type="ARBA" id="ARBA00022598"/>
    </source>
</evidence>
<dbReference type="SMART" id="SM00873">
    <property type="entry name" value="B3_4"/>
    <property type="match status" value="1"/>
</dbReference>
<evidence type="ECO:0000313" key="21">
    <source>
        <dbReference type="Proteomes" id="UP000488936"/>
    </source>
</evidence>
<dbReference type="SUPFAM" id="SSF46955">
    <property type="entry name" value="Putative DNA-binding domain"/>
    <property type="match status" value="1"/>
</dbReference>
<dbReference type="GO" id="GO:0000287">
    <property type="term" value="F:magnesium ion binding"/>
    <property type="evidence" value="ECO:0007669"/>
    <property type="project" value="UniProtKB-UniRule"/>
</dbReference>
<dbReference type="FunFam" id="2.40.50.140:FF:000045">
    <property type="entry name" value="Phenylalanine--tRNA ligase beta subunit"/>
    <property type="match status" value="1"/>
</dbReference>
<dbReference type="Gene3D" id="3.30.930.10">
    <property type="entry name" value="Bira Bifunctional Protein, Domain 2"/>
    <property type="match status" value="1"/>
</dbReference>
<dbReference type="PANTHER" id="PTHR10947:SF0">
    <property type="entry name" value="PHENYLALANINE--TRNA LIGASE BETA SUBUNIT"/>
    <property type="match status" value="1"/>
</dbReference>
<dbReference type="CDD" id="cd00769">
    <property type="entry name" value="PheRS_beta_core"/>
    <property type="match status" value="1"/>
</dbReference>
<keyword evidence="7 15" id="KW-0479">Metal-binding</keyword>
<evidence type="ECO:0000313" key="20">
    <source>
        <dbReference type="EMBL" id="MTH29095.1"/>
    </source>
</evidence>
<evidence type="ECO:0000256" key="8">
    <source>
        <dbReference type="ARBA" id="ARBA00022741"/>
    </source>
</evidence>
<keyword evidence="5 16" id="KW-0820">tRNA-binding</keyword>
<dbReference type="GO" id="GO:0005524">
    <property type="term" value="F:ATP binding"/>
    <property type="evidence" value="ECO:0007669"/>
    <property type="project" value="UniProtKB-UniRule"/>
</dbReference>
<dbReference type="FunFam" id="3.30.70.380:FF:000001">
    <property type="entry name" value="Phenylalanine--tRNA ligase beta subunit"/>
    <property type="match status" value="1"/>
</dbReference>
<dbReference type="PROSITE" id="PS51447">
    <property type="entry name" value="FDX_ACB"/>
    <property type="match status" value="1"/>
</dbReference>
<keyword evidence="11 16" id="KW-0694">RNA-binding</keyword>
<dbReference type="InterPro" id="IPR005146">
    <property type="entry name" value="B3/B4_tRNA-bd"/>
</dbReference>
<dbReference type="InterPro" id="IPR012340">
    <property type="entry name" value="NA-bd_OB-fold"/>
</dbReference>
<dbReference type="NCBIfam" id="NF045760">
    <property type="entry name" value="YtpR"/>
    <property type="match status" value="1"/>
</dbReference>
<dbReference type="GO" id="GO:0006432">
    <property type="term" value="P:phenylalanyl-tRNA aminoacylation"/>
    <property type="evidence" value="ECO:0007669"/>
    <property type="project" value="UniProtKB-UniRule"/>
</dbReference>
<evidence type="ECO:0000256" key="11">
    <source>
        <dbReference type="ARBA" id="ARBA00022884"/>
    </source>
</evidence>
<comment type="cofactor">
    <cofactor evidence="15">
        <name>Mg(2+)</name>
        <dbReference type="ChEBI" id="CHEBI:18420"/>
    </cofactor>
    <text evidence="15">Binds 2 magnesium ions per tetramer.</text>
</comment>
<dbReference type="NCBIfam" id="TIGR00472">
    <property type="entry name" value="pheT_bact"/>
    <property type="match status" value="1"/>
</dbReference>
<keyword evidence="8 15" id="KW-0547">Nucleotide-binding</keyword>
<keyword evidence="9 15" id="KW-0067">ATP-binding</keyword>
<keyword evidence="10 15" id="KW-0460">Magnesium</keyword>
<dbReference type="SMART" id="SM00896">
    <property type="entry name" value="FDX-ACB"/>
    <property type="match status" value="1"/>
</dbReference>
<evidence type="ECO:0000256" key="13">
    <source>
        <dbReference type="ARBA" id="ARBA00023146"/>
    </source>
</evidence>
<feature type="binding site" evidence="15">
    <location>
        <position position="482"/>
    </location>
    <ligand>
        <name>Mg(2+)</name>
        <dbReference type="ChEBI" id="CHEBI:18420"/>
        <note>shared with alpha subunit</note>
    </ligand>
</feature>
<dbReference type="InterPro" id="IPR004532">
    <property type="entry name" value="Phe-tRNA-ligase_IIc_bsu_bact"/>
</dbReference>
<dbReference type="RefSeq" id="WP_155035074.1">
    <property type="nucleotide sequence ID" value="NZ_JAYMMG010000011.1"/>
</dbReference>
<evidence type="ECO:0000256" key="5">
    <source>
        <dbReference type="ARBA" id="ARBA00022555"/>
    </source>
</evidence>
<evidence type="ECO:0000256" key="12">
    <source>
        <dbReference type="ARBA" id="ARBA00022917"/>
    </source>
</evidence>
<evidence type="ECO:0000259" key="17">
    <source>
        <dbReference type="PROSITE" id="PS50886"/>
    </source>
</evidence>
<dbReference type="AlphaFoldDB" id="A0A7K1GJN2"/>
<keyword evidence="4 15" id="KW-0963">Cytoplasm</keyword>
<evidence type="ECO:0000256" key="9">
    <source>
        <dbReference type="ARBA" id="ARBA00022840"/>
    </source>
</evidence>
<dbReference type="InterPro" id="IPR005121">
    <property type="entry name" value="Fdx_antiC-bd"/>
</dbReference>
<dbReference type="Gene3D" id="3.50.40.10">
    <property type="entry name" value="Phenylalanyl-trna Synthetase, Chain B, domain 3"/>
    <property type="match status" value="1"/>
</dbReference>
<dbReference type="GO" id="GO:0004826">
    <property type="term" value="F:phenylalanine-tRNA ligase activity"/>
    <property type="evidence" value="ECO:0007669"/>
    <property type="project" value="UniProtKB-UniRule"/>
</dbReference>
<dbReference type="PROSITE" id="PS50886">
    <property type="entry name" value="TRBD"/>
    <property type="match status" value="1"/>
</dbReference>
<dbReference type="Pfam" id="PF03484">
    <property type="entry name" value="B5"/>
    <property type="match status" value="1"/>
</dbReference>
<feature type="domain" description="TRNA-binding" evidence="17">
    <location>
        <begin position="42"/>
        <end position="155"/>
    </location>
</feature>
<keyword evidence="13 15" id="KW-0030">Aminoacyl-tRNA synthetase</keyword>
<dbReference type="HAMAP" id="MF_00283">
    <property type="entry name" value="Phe_tRNA_synth_beta1"/>
    <property type="match status" value="1"/>
</dbReference>
<proteinExistence type="inferred from homology"/>
<dbReference type="CDD" id="cd02796">
    <property type="entry name" value="tRNA_bind_bactPheRS"/>
    <property type="match status" value="1"/>
</dbReference>
<dbReference type="InterPro" id="IPR033714">
    <property type="entry name" value="tRNA_bind_bactPheRS"/>
</dbReference>
<keyword evidence="12 15" id="KW-0648">Protein biosynthesis</keyword>
<dbReference type="Pfam" id="PF03147">
    <property type="entry name" value="FDX-ACB"/>
    <property type="match status" value="1"/>
</dbReference>
<dbReference type="InterPro" id="IPR005147">
    <property type="entry name" value="tRNA_synthase_B5-dom"/>
</dbReference>
<dbReference type="Gene3D" id="2.40.50.140">
    <property type="entry name" value="Nucleic acid-binding proteins"/>
    <property type="match status" value="1"/>
</dbReference>
<dbReference type="Pfam" id="PF17759">
    <property type="entry name" value="tRNA_synthFbeta"/>
    <property type="match status" value="1"/>
</dbReference>
<dbReference type="EC" id="6.1.1.20" evidence="15"/>
<evidence type="ECO:0000259" key="18">
    <source>
        <dbReference type="PROSITE" id="PS51447"/>
    </source>
</evidence>
<dbReference type="PROSITE" id="PS51483">
    <property type="entry name" value="B5"/>
    <property type="match status" value="1"/>
</dbReference>
<dbReference type="FunFam" id="3.50.40.10:FF:000001">
    <property type="entry name" value="Phenylalanine--tRNA ligase beta subunit"/>
    <property type="match status" value="1"/>
</dbReference>
<reference evidence="20 21" key="1">
    <citation type="journal article" date="2006" name="Int. J. Syst. Evol. Microbiol.">
        <title>Myroides pelagicus sp. nov., isolated from seawater in Thailand.</title>
        <authorList>
            <person name="Yoon J."/>
            <person name="Maneerat S."/>
            <person name="Kawai F."/>
            <person name="Yokota A."/>
        </authorList>
    </citation>
    <scope>NUCLEOTIDE SEQUENCE [LARGE SCALE GENOMIC DNA]</scope>
    <source>
        <strain evidence="20 21">SM1T</strain>
    </source>
</reference>
<dbReference type="InterPro" id="IPR009061">
    <property type="entry name" value="DNA-bd_dom_put_sf"/>
</dbReference>
<evidence type="ECO:0000256" key="4">
    <source>
        <dbReference type="ARBA" id="ARBA00022490"/>
    </source>
</evidence>
<evidence type="ECO:0000256" key="14">
    <source>
        <dbReference type="ARBA" id="ARBA00049255"/>
    </source>
</evidence>
<comment type="subunit">
    <text evidence="3 15">Tetramer of two alpha and two beta subunits.</text>
</comment>
<dbReference type="EMBL" id="WMJY01000006">
    <property type="protein sequence ID" value="MTH29095.1"/>
    <property type="molecule type" value="Genomic_DNA"/>
</dbReference>
<dbReference type="InterPro" id="IPR041616">
    <property type="entry name" value="PheRS_beta_core"/>
</dbReference>
<feature type="domain" description="B5" evidence="19">
    <location>
        <begin position="418"/>
        <end position="494"/>
    </location>
</feature>
<comment type="catalytic activity">
    <reaction evidence="14 15">
        <text>tRNA(Phe) + L-phenylalanine + ATP = L-phenylalanyl-tRNA(Phe) + AMP + diphosphate + H(+)</text>
        <dbReference type="Rhea" id="RHEA:19413"/>
        <dbReference type="Rhea" id="RHEA-COMP:9668"/>
        <dbReference type="Rhea" id="RHEA-COMP:9699"/>
        <dbReference type="ChEBI" id="CHEBI:15378"/>
        <dbReference type="ChEBI" id="CHEBI:30616"/>
        <dbReference type="ChEBI" id="CHEBI:33019"/>
        <dbReference type="ChEBI" id="CHEBI:58095"/>
        <dbReference type="ChEBI" id="CHEBI:78442"/>
        <dbReference type="ChEBI" id="CHEBI:78531"/>
        <dbReference type="ChEBI" id="CHEBI:456215"/>
        <dbReference type="EC" id="6.1.1.20"/>
    </reaction>
</comment>
<dbReference type="Gene3D" id="3.30.56.10">
    <property type="match status" value="2"/>
</dbReference>
<sequence>MHISYNWLKQFIKLDITPDETSEILTDLGLEVEGITRYESLKGGLKGVVVGHVVSCVKHPNADKLNLTKIDLGTGEPVQIVCGAPNIAEGQKVPVATVGTELYDAEGKAFQIKKGKIRGEESFGMVCSEVELGIGTNGDGIMVLDAALQPGTPVAEVFNIATDEVFEIGLTPNRSDAMSHWGVARDLRAGLLQNSKEDTQHKELITPSVSKFKVERRTLKIDVTVEDYKKAPRYCGVTISGIEVKASPEWLQNRLKAIGITPKNNIVDVTNYVLHDLGQPLHAFDAGKIKGSKLLVKTVEAGTKFTTLDEVERTLHQDDLMICDENGPLCMAGIFGGTRAAVSDNTTTIFLESAYFHPVVIRKAAKRHGLNTDSSFRFERGIDPAITEYALKHAALLIQQVAGGEITSDIIDLYPKRIEDHSVFLNFNNINRILGEEISKETIKKILVSLDIKVHSMSDIGLGITVPPYRADVTREIDVIEEILRVYGFNNITFSSKLNATIANASRTEDHKVQNVISNLLVAQGFYEIMSNSLTTPEYNKLSDNIKTSFQVDILNPLSNDLSVMRQSLLFGGLEAIAYNINRKRSDLKLFEFGKSYHKMLGSYEEHKHFAVFSTGNNIKPSWNSTPKATDFFEFKGYINSILTRLGITKTTTQPTENDVFSEGIAYYLGKDIIVEFGILKKAVLKGLDIKQEVCYADFNWDNVLKVVSEKIKFTDINKFPAVKRDYALLIDEKVTFDQIYQLTKQVDKNTIKDVTLFDVYQGDKIEDGKKSYAISILMEDSSKTLTDSQVDKIMGKIKYQLENNLNAQLR</sequence>
<dbReference type="SUPFAM" id="SSF56037">
    <property type="entry name" value="PheT/TilS domain"/>
    <property type="match status" value="1"/>
</dbReference>
<dbReference type="GO" id="GO:0000049">
    <property type="term" value="F:tRNA binding"/>
    <property type="evidence" value="ECO:0007669"/>
    <property type="project" value="UniProtKB-UniRule"/>
</dbReference>
<dbReference type="GO" id="GO:0009328">
    <property type="term" value="C:phenylalanine-tRNA ligase complex"/>
    <property type="evidence" value="ECO:0007669"/>
    <property type="project" value="TreeGrafter"/>
</dbReference>
<dbReference type="InterPro" id="IPR020825">
    <property type="entry name" value="Phe-tRNA_synthase-like_B3/B4"/>
</dbReference>
<comment type="similarity">
    <text evidence="2 15">Belongs to the phenylalanyl-tRNA synthetase beta subunit family. Type 1 subfamily.</text>
</comment>
<dbReference type="Pfam" id="PF01588">
    <property type="entry name" value="tRNA_bind"/>
    <property type="match status" value="1"/>
</dbReference>
<keyword evidence="6 15" id="KW-0436">Ligase</keyword>
<dbReference type="SUPFAM" id="SSF55681">
    <property type="entry name" value="Class II aaRS and biotin synthetases"/>
    <property type="match status" value="1"/>
</dbReference>
<dbReference type="InterPro" id="IPR045060">
    <property type="entry name" value="Phe-tRNA-ligase_IIc_bsu"/>
</dbReference>
<protein>
    <recommendedName>
        <fullName evidence="15">Phenylalanine--tRNA ligase beta subunit</fullName>
        <ecNumber evidence="15">6.1.1.20</ecNumber>
    </recommendedName>
    <alternativeName>
        <fullName evidence="15">Phenylalanyl-tRNA synthetase beta subunit</fullName>
        <shortName evidence="15">PheRS</shortName>
    </alternativeName>
</protein>
<dbReference type="Gene3D" id="3.30.70.380">
    <property type="entry name" value="Ferrodoxin-fold anticodon-binding domain"/>
    <property type="match status" value="1"/>
</dbReference>
<evidence type="ECO:0000256" key="1">
    <source>
        <dbReference type="ARBA" id="ARBA00004496"/>
    </source>
</evidence>
<evidence type="ECO:0000256" key="10">
    <source>
        <dbReference type="ARBA" id="ARBA00022842"/>
    </source>
</evidence>
<evidence type="ECO:0000256" key="3">
    <source>
        <dbReference type="ARBA" id="ARBA00011209"/>
    </source>
</evidence>
<comment type="caution">
    <text evidence="20">The sequence shown here is derived from an EMBL/GenBank/DDBJ whole genome shotgun (WGS) entry which is preliminary data.</text>
</comment>
<name>A0A7K1GJN2_9FLAO</name>
<gene>
    <name evidence="15" type="primary">pheT</name>
    <name evidence="20" type="ORF">GJV77_04065</name>
</gene>
<feature type="domain" description="FDX-ACB" evidence="18">
    <location>
        <begin position="718"/>
        <end position="811"/>
    </location>
</feature>
<organism evidence="20 21">
    <name type="scientific">Myroides pelagicus</name>
    <dbReference type="NCBI Taxonomy" id="270914"/>
    <lineage>
        <taxon>Bacteria</taxon>
        <taxon>Pseudomonadati</taxon>
        <taxon>Bacteroidota</taxon>
        <taxon>Flavobacteriia</taxon>
        <taxon>Flavobacteriales</taxon>
        <taxon>Flavobacteriaceae</taxon>
        <taxon>Myroides</taxon>
    </lineage>
</organism>
<feature type="binding site" evidence="15">
    <location>
        <position position="481"/>
    </location>
    <ligand>
        <name>Mg(2+)</name>
        <dbReference type="ChEBI" id="CHEBI:18420"/>
        <note>shared with alpha subunit</note>
    </ligand>
</feature>
<dbReference type="Pfam" id="PF03483">
    <property type="entry name" value="B3_4"/>
    <property type="match status" value="1"/>
</dbReference>
<evidence type="ECO:0000256" key="7">
    <source>
        <dbReference type="ARBA" id="ARBA00022723"/>
    </source>
</evidence>
<dbReference type="PANTHER" id="PTHR10947">
    <property type="entry name" value="PHENYLALANYL-TRNA SYNTHETASE BETA CHAIN AND LEUCINE-RICH REPEAT-CONTAINING PROTEIN 47"/>
    <property type="match status" value="1"/>
</dbReference>
<dbReference type="InterPro" id="IPR036690">
    <property type="entry name" value="Fdx_antiC-bd_sf"/>
</dbReference>
<feature type="binding site" evidence="15">
    <location>
        <position position="478"/>
    </location>
    <ligand>
        <name>Mg(2+)</name>
        <dbReference type="ChEBI" id="CHEBI:18420"/>
        <note>shared with alpha subunit</note>
    </ligand>
</feature>
<accession>A0A7K1GJN2</accession>
<feature type="binding site" evidence="15">
    <location>
        <position position="472"/>
    </location>
    <ligand>
        <name>Mg(2+)</name>
        <dbReference type="ChEBI" id="CHEBI:18420"/>
        <note>shared with alpha subunit</note>
    </ligand>
</feature>
<dbReference type="InterPro" id="IPR002547">
    <property type="entry name" value="tRNA-bd_dom"/>
</dbReference>
<evidence type="ECO:0000256" key="15">
    <source>
        <dbReference type="HAMAP-Rule" id="MF_00283"/>
    </source>
</evidence>
<comment type="subcellular location">
    <subcellularLocation>
        <location evidence="1 15">Cytoplasm</location>
    </subcellularLocation>
</comment>
<evidence type="ECO:0000256" key="16">
    <source>
        <dbReference type="PROSITE-ProRule" id="PRU00209"/>
    </source>
</evidence>
<dbReference type="SUPFAM" id="SSF50249">
    <property type="entry name" value="Nucleic acid-binding proteins"/>
    <property type="match status" value="1"/>
</dbReference>
<evidence type="ECO:0000259" key="19">
    <source>
        <dbReference type="PROSITE" id="PS51483"/>
    </source>
</evidence>
<dbReference type="SUPFAM" id="SSF54991">
    <property type="entry name" value="Anticodon-binding domain of PheRS"/>
    <property type="match status" value="1"/>
</dbReference>
<keyword evidence="21" id="KW-1185">Reference proteome</keyword>